<evidence type="ECO:0000313" key="3">
    <source>
        <dbReference type="Proteomes" id="UP000298030"/>
    </source>
</evidence>
<keyword evidence="3" id="KW-1185">Reference proteome</keyword>
<reference evidence="2 3" key="1">
    <citation type="journal article" date="2019" name="Nat. Ecol. Evol.">
        <title>Megaphylogeny resolves global patterns of mushroom evolution.</title>
        <authorList>
            <person name="Varga T."/>
            <person name="Krizsan K."/>
            <person name="Foldi C."/>
            <person name="Dima B."/>
            <person name="Sanchez-Garcia M."/>
            <person name="Sanchez-Ramirez S."/>
            <person name="Szollosi G.J."/>
            <person name="Szarkandi J.G."/>
            <person name="Papp V."/>
            <person name="Albert L."/>
            <person name="Andreopoulos W."/>
            <person name="Angelini C."/>
            <person name="Antonin V."/>
            <person name="Barry K.W."/>
            <person name="Bougher N.L."/>
            <person name="Buchanan P."/>
            <person name="Buyck B."/>
            <person name="Bense V."/>
            <person name="Catcheside P."/>
            <person name="Chovatia M."/>
            <person name="Cooper J."/>
            <person name="Damon W."/>
            <person name="Desjardin D."/>
            <person name="Finy P."/>
            <person name="Geml J."/>
            <person name="Haridas S."/>
            <person name="Hughes K."/>
            <person name="Justo A."/>
            <person name="Karasinski D."/>
            <person name="Kautmanova I."/>
            <person name="Kiss B."/>
            <person name="Kocsube S."/>
            <person name="Kotiranta H."/>
            <person name="LaButti K.M."/>
            <person name="Lechner B.E."/>
            <person name="Liimatainen K."/>
            <person name="Lipzen A."/>
            <person name="Lukacs Z."/>
            <person name="Mihaltcheva S."/>
            <person name="Morgado L.N."/>
            <person name="Niskanen T."/>
            <person name="Noordeloos M.E."/>
            <person name="Ohm R.A."/>
            <person name="Ortiz-Santana B."/>
            <person name="Ovrebo C."/>
            <person name="Racz N."/>
            <person name="Riley R."/>
            <person name="Savchenko A."/>
            <person name="Shiryaev A."/>
            <person name="Soop K."/>
            <person name="Spirin V."/>
            <person name="Szebenyi C."/>
            <person name="Tomsovsky M."/>
            <person name="Tulloss R.E."/>
            <person name="Uehling J."/>
            <person name="Grigoriev I.V."/>
            <person name="Vagvolgyi C."/>
            <person name="Papp T."/>
            <person name="Martin F.M."/>
            <person name="Miettinen O."/>
            <person name="Hibbett D.S."/>
            <person name="Nagy L.G."/>
        </authorList>
    </citation>
    <scope>NUCLEOTIDE SEQUENCE [LARGE SCALE GENOMIC DNA]</scope>
    <source>
        <strain evidence="2 3">FP101781</strain>
    </source>
</reference>
<dbReference type="AlphaFoldDB" id="A0A4Y7SVL0"/>
<proteinExistence type="predicted"/>
<name>A0A4Y7SVL0_COPMI</name>
<evidence type="ECO:0000313" key="2">
    <source>
        <dbReference type="EMBL" id="TEB25654.1"/>
    </source>
</evidence>
<gene>
    <name evidence="2" type="ORF">FA13DRAFT_1738158</name>
</gene>
<dbReference type="Proteomes" id="UP000298030">
    <property type="component" value="Unassembled WGS sequence"/>
</dbReference>
<dbReference type="EMBL" id="QPFP01000055">
    <property type="protein sequence ID" value="TEB25654.1"/>
    <property type="molecule type" value="Genomic_DNA"/>
</dbReference>
<comment type="caution">
    <text evidence="2">The sequence shown here is derived from an EMBL/GenBank/DDBJ whole genome shotgun (WGS) entry which is preliminary data.</text>
</comment>
<sequence length="74" mass="7854">MEVRIESRSEVFGPQGGRGMIHARKTHRNCSLGLNPSNPDTEPLGHPMAACSEKELRSSSLAIGNSLPEASVPG</sequence>
<protein>
    <submittedName>
        <fullName evidence="2">Uncharacterized protein</fullName>
    </submittedName>
</protein>
<feature type="region of interest" description="Disordered" evidence="1">
    <location>
        <begin position="1"/>
        <end position="22"/>
    </location>
</feature>
<evidence type="ECO:0000256" key="1">
    <source>
        <dbReference type="SAM" id="MobiDB-lite"/>
    </source>
</evidence>
<organism evidence="2 3">
    <name type="scientific">Coprinellus micaceus</name>
    <name type="common">Glistening ink-cap mushroom</name>
    <name type="synonym">Coprinus micaceus</name>
    <dbReference type="NCBI Taxonomy" id="71717"/>
    <lineage>
        <taxon>Eukaryota</taxon>
        <taxon>Fungi</taxon>
        <taxon>Dikarya</taxon>
        <taxon>Basidiomycota</taxon>
        <taxon>Agaricomycotina</taxon>
        <taxon>Agaricomycetes</taxon>
        <taxon>Agaricomycetidae</taxon>
        <taxon>Agaricales</taxon>
        <taxon>Agaricineae</taxon>
        <taxon>Psathyrellaceae</taxon>
        <taxon>Coprinellus</taxon>
    </lineage>
</organism>
<accession>A0A4Y7SVL0</accession>